<accession>A0A4W3IWJ3</accession>
<reference evidence="17" key="1">
    <citation type="journal article" date="2006" name="Science">
        <title>Ancient noncoding elements conserved in the human genome.</title>
        <authorList>
            <person name="Venkatesh B."/>
            <person name="Kirkness E.F."/>
            <person name="Loh Y.H."/>
            <person name="Halpern A.L."/>
            <person name="Lee A.P."/>
            <person name="Johnson J."/>
            <person name="Dandona N."/>
            <person name="Viswanathan L.D."/>
            <person name="Tay A."/>
            <person name="Venter J.C."/>
            <person name="Strausberg R.L."/>
            <person name="Brenner S."/>
        </authorList>
    </citation>
    <scope>NUCLEOTIDE SEQUENCE [LARGE SCALE GENOMIC DNA]</scope>
</reference>
<dbReference type="FunFam" id="3.90.550.10:FF:000092">
    <property type="entry name" value="Glycogenin 2"/>
    <property type="match status" value="1"/>
</dbReference>
<dbReference type="PANTHER" id="PTHR11183">
    <property type="entry name" value="GLYCOGENIN SUBFAMILY MEMBER"/>
    <property type="match status" value="1"/>
</dbReference>
<evidence type="ECO:0000256" key="10">
    <source>
        <dbReference type="ARBA" id="ARBA00038162"/>
    </source>
</evidence>
<evidence type="ECO:0000313" key="16">
    <source>
        <dbReference type="Ensembl" id="ENSCMIP00000025015.1"/>
    </source>
</evidence>
<dbReference type="InParanoid" id="A0A4W3IWJ3"/>
<evidence type="ECO:0000256" key="13">
    <source>
        <dbReference type="ARBA" id="ARBA00047924"/>
    </source>
</evidence>
<evidence type="ECO:0000256" key="5">
    <source>
        <dbReference type="ARBA" id="ARBA00022679"/>
    </source>
</evidence>
<keyword evidence="6" id="KW-0479">Metal-binding</keyword>
<dbReference type="STRING" id="7868.ENSCMIP00000025015"/>
<keyword evidence="17" id="KW-1185">Reference proteome</keyword>
<protein>
    <recommendedName>
        <fullName evidence="11">glycogenin glucosyltransferase</fullName>
        <ecNumber evidence="11">2.4.1.186</ecNumber>
    </recommendedName>
</protein>
<dbReference type="SUPFAM" id="SSF53448">
    <property type="entry name" value="Nucleotide-diphospho-sugar transferases"/>
    <property type="match status" value="1"/>
</dbReference>
<dbReference type="EC" id="2.4.1.186" evidence="11"/>
<reference evidence="16" key="4">
    <citation type="submission" date="2025-08" db="UniProtKB">
        <authorList>
            <consortium name="Ensembl"/>
        </authorList>
    </citation>
    <scope>IDENTIFICATION</scope>
</reference>
<evidence type="ECO:0000256" key="9">
    <source>
        <dbReference type="ARBA" id="ARBA00023211"/>
    </source>
</evidence>
<comment type="subcellular location">
    <subcellularLocation>
        <location evidence="2">Cytoplasm</location>
    </subcellularLocation>
</comment>
<dbReference type="GO" id="GO:0005737">
    <property type="term" value="C:cytoplasm"/>
    <property type="evidence" value="ECO:0007669"/>
    <property type="project" value="UniProtKB-SubCell"/>
</dbReference>
<evidence type="ECO:0000256" key="2">
    <source>
        <dbReference type="ARBA" id="ARBA00004496"/>
    </source>
</evidence>
<dbReference type="GO" id="GO:0046872">
    <property type="term" value="F:metal ion binding"/>
    <property type="evidence" value="ECO:0007669"/>
    <property type="project" value="UniProtKB-KW"/>
</dbReference>
<evidence type="ECO:0000256" key="8">
    <source>
        <dbReference type="ARBA" id="ARBA00023180"/>
    </source>
</evidence>
<evidence type="ECO:0000256" key="1">
    <source>
        <dbReference type="ARBA" id="ARBA00001936"/>
    </source>
</evidence>
<dbReference type="Ensembl" id="ENSCMIT00000025427.1">
    <property type="protein sequence ID" value="ENSCMIP00000025015.1"/>
    <property type="gene ID" value="ENSCMIG00000011023.1"/>
</dbReference>
<comment type="pathway">
    <text evidence="3">Glycan biosynthesis; glycogen biosynthesis.</text>
</comment>
<evidence type="ECO:0000256" key="3">
    <source>
        <dbReference type="ARBA" id="ARBA00004964"/>
    </source>
</evidence>
<name>A0A4W3IWJ3_CALMI</name>
<dbReference type="GO" id="GO:0005978">
    <property type="term" value="P:glycogen biosynthetic process"/>
    <property type="evidence" value="ECO:0007669"/>
    <property type="project" value="UniProtKB-KW"/>
</dbReference>
<dbReference type="Pfam" id="PF01501">
    <property type="entry name" value="Glyco_transf_8"/>
    <property type="match status" value="1"/>
</dbReference>
<keyword evidence="4" id="KW-0963">Cytoplasm</keyword>
<evidence type="ECO:0000256" key="7">
    <source>
        <dbReference type="ARBA" id="ARBA00023056"/>
    </source>
</evidence>
<dbReference type="InterPro" id="IPR029044">
    <property type="entry name" value="Nucleotide-diphossugar_trans"/>
</dbReference>
<comment type="function">
    <text evidence="14">Glycogenin participates in the glycogen biosynthetic process along with glycogen synthase and glycogen branching enzyme. It catalyzes the formation of a short alpha (1,4)-glucosyl chain covalently attached via a glucose 1-O-tyrosyl linkage to internal tyrosine residues and these chains act as primers for the elongation reaction catalyzed by glycogen synthase.</text>
</comment>
<reference evidence="16" key="5">
    <citation type="submission" date="2025-09" db="UniProtKB">
        <authorList>
            <consortium name="Ensembl"/>
        </authorList>
    </citation>
    <scope>IDENTIFICATION</scope>
</reference>
<comment type="function">
    <text evidence="15">Self-glucosylating initiator of glycogen synthesis. It catalyzes the formation of a short alpha (1,4)-glucosyl chain covalently attached via a glucose 1-O-tyrosyl linkage to internal tyrosine residues and these chains act as primers for the elongation reaction catalyzed by glycogen synthase.</text>
</comment>
<evidence type="ECO:0000256" key="6">
    <source>
        <dbReference type="ARBA" id="ARBA00022723"/>
    </source>
</evidence>
<evidence type="ECO:0000313" key="17">
    <source>
        <dbReference type="Proteomes" id="UP000314986"/>
    </source>
</evidence>
<keyword evidence="7" id="KW-0320">Glycogen biosynthesis</keyword>
<dbReference type="GO" id="GO:0008466">
    <property type="term" value="F:glycogenin glucosyltransferase activity"/>
    <property type="evidence" value="ECO:0007669"/>
    <property type="project" value="UniProtKB-EC"/>
</dbReference>
<evidence type="ECO:0000256" key="11">
    <source>
        <dbReference type="ARBA" id="ARBA00038934"/>
    </source>
</evidence>
<dbReference type="Proteomes" id="UP000314986">
    <property type="component" value="Unassembled WGS sequence"/>
</dbReference>
<comment type="similarity">
    <text evidence="10">Belongs to the glycosyltransferase 8 family. Glycogenin subfamily.</text>
</comment>
<comment type="cofactor">
    <cofactor evidence="1">
        <name>Mn(2+)</name>
        <dbReference type="ChEBI" id="CHEBI:29035"/>
    </cofactor>
</comment>
<dbReference type="InterPro" id="IPR002495">
    <property type="entry name" value="Glyco_trans_8"/>
</dbReference>
<reference evidence="17" key="2">
    <citation type="journal article" date="2007" name="PLoS Biol.">
        <title>Survey sequencing and comparative analysis of the elephant shark (Callorhinchus milii) genome.</title>
        <authorList>
            <person name="Venkatesh B."/>
            <person name="Kirkness E.F."/>
            <person name="Loh Y.H."/>
            <person name="Halpern A.L."/>
            <person name="Lee A.P."/>
            <person name="Johnson J."/>
            <person name="Dandona N."/>
            <person name="Viswanathan L.D."/>
            <person name="Tay A."/>
            <person name="Venter J.C."/>
            <person name="Strausberg R.L."/>
            <person name="Brenner S."/>
        </authorList>
    </citation>
    <scope>NUCLEOTIDE SEQUENCE [LARGE SCALE GENOMIC DNA]</scope>
</reference>
<dbReference type="GeneTree" id="ENSGT00940000154674"/>
<dbReference type="CDD" id="cd02537">
    <property type="entry name" value="GT8_Glycogenin"/>
    <property type="match status" value="1"/>
</dbReference>
<organism evidence="16 17">
    <name type="scientific">Callorhinchus milii</name>
    <name type="common">Ghost shark</name>
    <dbReference type="NCBI Taxonomy" id="7868"/>
    <lineage>
        <taxon>Eukaryota</taxon>
        <taxon>Metazoa</taxon>
        <taxon>Chordata</taxon>
        <taxon>Craniata</taxon>
        <taxon>Vertebrata</taxon>
        <taxon>Chondrichthyes</taxon>
        <taxon>Holocephali</taxon>
        <taxon>Chimaeriformes</taxon>
        <taxon>Callorhinchidae</taxon>
        <taxon>Callorhinchus</taxon>
    </lineage>
</organism>
<proteinExistence type="inferred from homology"/>
<evidence type="ECO:0000256" key="14">
    <source>
        <dbReference type="ARBA" id="ARBA00049637"/>
    </source>
</evidence>
<comment type="catalytic activity">
    <reaction evidence="13">
        <text>L-tyrosyl-[glycogenin] + UDP-alpha-D-glucose = alpha-D-glucosyl-L-tyrosyl-[glycogenin] + UDP + H(+)</text>
        <dbReference type="Rhea" id="RHEA:23360"/>
        <dbReference type="Rhea" id="RHEA-COMP:14604"/>
        <dbReference type="Rhea" id="RHEA-COMP:14605"/>
        <dbReference type="ChEBI" id="CHEBI:15378"/>
        <dbReference type="ChEBI" id="CHEBI:46858"/>
        <dbReference type="ChEBI" id="CHEBI:58223"/>
        <dbReference type="ChEBI" id="CHEBI:58885"/>
        <dbReference type="ChEBI" id="CHEBI:140573"/>
        <dbReference type="EC" id="2.4.1.186"/>
    </reaction>
    <physiologicalReaction direction="left-to-right" evidence="13">
        <dbReference type="Rhea" id="RHEA:23361"/>
    </physiologicalReaction>
</comment>
<comment type="catalytic activity">
    <reaction evidence="12">
        <text>[1,4-alpha-D-glucosyl](n)-L-tyrosyl-[glycogenin] + UDP-alpha-D-glucose = [1,4-alpha-D-glucosyl](n+1)-L-tyrosyl-[glycogenin] + UDP + H(+)</text>
        <dbReference type="Rhea" id="RHEA:56560"/>
        <dbReference type="Rhea" id="RHEA-COMP:14606"/>
        <dbReference type="Rhea" id="RHEA-COMP:14607"/>
        <dbReference type="ChEBI" id="CHEBI:15378"/>
        <dbReference type="ChEBI" id="CHEBI:58223"/>
        <dbReference type="ChEBI" id="CHEBI:58885"/>
        <dbReference type="ChEBI" id="CHEBI:140574"/>
        <dbReference type="EC" id="2.4.1.186"/>
    </reaction>
    <physiologicalReaction direction="left-to-right" evidence="12">
        <dbReference type="Rhea" id="RHEA:56561"/>
    </physiologicalReaction>
</comment>
<dbReference type="Gene3D" id="3.90.550.10">
    <property type="entry name" value="Spore Coat Polysaccharide Biosynthesis Protein SpsA, Chain A"/>
    <property type="match status" value="1"/>
</dbReference>
<reference evidence="17" key="3">
    <citation type="journal article" date="2014" name="Nature">
        <title>Elephant shark genome provides unique insights into gnathostome evolution.</title>
        <authorList>
            <consortium name="International Elephant Shark Genome Sequencing Consortium"/>
            <person name="Venkatesh B."/>
            <person name="Lee A.P."/>
            <person name="Ravi V."/>
            <person name="Maurya A.K."/>
            <person name="Lian M.M."/>
            <person name="Swann J.B."/>
            <person name="Ohta Y."/>
            <person name="Flajnik M.F."/>
            <person name="Sutoh Y."/>
            <person name="Kasahara M."/>
            <person name="Hoon S."/>
            <person name="Gangu V."/>
            <person name="Roy S.W."/>
            <person name="Irimia M."/>
            <person name="Korzh V."/>
            <person name="Kondrychyn I."/>
            <person name="Lim Z.W."/>
            <person name="Tay B.H."/>
            <person name="Tohari S."/>
            <person name="Kong K.W."/>
            <person name="Ho S."/>
            <person name="Lorente-Galdos B."/>
            <person name="Quilez J."/>
            <person name="Marques-Bonet T."/>
            <person name="Raney B.J."/>
            <person name="Ingham P.W."/>
            <person name="Tay A."/>
            <person name="Hillier L.W."/>
            <person name="Minx P."/>
            <person name="Boehm T."/>
            <person name="Wilson R.K."/>
            <person name="Brenner S."/>
            <person name="Warren W.C."/>
        </authorList>
    </citation>
    <scope>NUCLEOTIDE SEQUENCE [LARGE SCALE GENOMIC DNA]</scope>
</reference>
<evidence type="ECO:0000256" key="12">
    <source>
        <dbReference type="ARBA" id="ARBA00047374"/>
    </source>
</evidence>
<sequence length="325" mass="36863">LTLLQTFVTLAANDLYGKGSLVLGCSLRKHKTTRQLVVLITPQVSQTVRTVLGRIFDEVLLVDVLKSQDSSKLILKKTPELSLMLAKLYCWDLTRYSKCVFMDADTMALMNIDELFEWEELSAVADDICSDCFNTGVFVFKPSTDTHKALLKFAMEKGSFDNGNQGLLNSFFSNWAKVDISKHLPFTYNLNCNSVHFSTLKPQAAAAKVIHFLGKTKPWNYSYDPNTKLVKDHDLSVTHPEYVYMWWDNFTSSVLPMLTEHGVEEATSSTKEEKITEALTRLSIIPPTVTASSEERRQRWEQGQVDFMGADSFQNIQKKLDAYLN</sequence>
<dbReference type="InterPro" id="IPR050587">
    <property type="entry name" value="GNT1/Glycosyltrans_8"/>
</dbReference>
<keyword evidence="8" id="KW-0325">Glycoprotein</keyword>
<dbReference type="OMA" id="EEPNMDR"/>
<dbReference type="AlphaFoldDB" id="A0A4W3IWJ3"/>
<keyword evidence="5" id="KW-0808">Transferase</keyword>
<evidence type="ECO:0000256" key="4">
    <source>
        <dbReference type="ARBA" id="ARBA00022490"/>
    </source>
</evidence>
<evidence type="ECO:0000256" key="15">
    <source>
        <dbReference type="ARBA" id="ARBA00057883"/>
    </source>
</evidence>
<keyword evidence="9" id="KW-0464">Manganese</keyword>